<organism evidence="1 2">
    <name type="scientific">Suillus subaureus</name>
    <dbReference type="NCBI Taxonomy" id="48587"/>
    <lineage>
        <taxon>Eukaryota</taxon>
        <taxon>Fungi</taxon>
        <taxon>Dikarya</taxon>
        <taxon>Basidiomycota</taxon>
        <taxon>Agaricomycotina</taxon>
        <taxon>Agaricomycetes</taxon>
        <taxon>Agaricomycetidae</taxon>
        <taxon>Boletales</taxon>
        <taxon>Suillineae</taxon>
        <taxon>Suillaceae</taxon>
        <taxon>Suillus</taxon>
    </lineage>
</organism>
<dbReference type="OrthoDB" id="2685521at2759"/>
<keyword evidence="2" id="KW-1185">Reference proteome</keyword>
<dbReference type="EMBL" id="JABBWG010000069">
    <property type="protein sequence ID" value="KAG1803226.1"/>
    <property type="molecule type" value="Genomic_DNA"/>
</dbReference>
<gene>
    <name evidence="1" type="ORF">BJ212DRAFT_1304628</name>
</gene>
<protein>
    <submittedName>
        <fullName evidence="1">Uncharacterized protein</fullName>
    </submittedName>
</protein>
<comment type="caution">
    <text evidence="1">The sequence shown here is derived from an EMBL/GenBank/DDBJ whole genome shotgun (WGS) entry which is preliminary data.</text>
</comment>
<dbReference type="Proteomes" id="UP000807769">
    <property type="component" value="Unassembled WGS sequence"/>
</dbReference>
<evidence type="ECO:0000313" key="2">
    <source>
        <dbReference type="Proteomes" id="UP000807769"/>
    </source>
</evidence>
<dbReference type="GeneID" id="64627661"/>
<name>A0A9P7J524_9AGAM</name>
<evidence type="ECO:0000313" key="1">
    <source>
        <dbReference type="EMBL" id="KAG1803226.1"/>
    </source>
</evidence>
<proteinExistence type="predicted"/>
<sequence>MGYKGDTRQFVSYQDPYECVVLSPCNVSFVVEELLIVIVNKTAAKVVPEVLGVPQDIIFNIVNMGCKHSKLSAVGKVKEAIMQSTGDLRTLHTNLAKLQADHIVFEREQVQSQLEANIAARQLLAEAALKVGITNDCCHLKARAFITLMVDAQAANIRVENLRSKVD</sequence>
<accession>A0A9P7J524</accession>
<reference evidence="1" key="1">
    <citation type="journal article" date="2020" name="New Phytol.">
        <title>Comparative genomics reveals dynamic genome evolution in host specialist ectomycorrhizal fungi.</title>
        <authorList>
            <person name="Lofgren L.A."/>
            <person name="Nguyen N.H."/>
            <person name="Vilgalys R."/>
            <person name="Ruytinx J."/>
            <person name="Liao H.L."/>
            <person name="Branco S."/>
            <person name="Kuo A."/>
            <person name="LaButti K."/>
            <person name="Lipzen A."/>
            <person name="Andreopoulos W."/>
            <person name="Pangilinan J."/>
            <person name="Riley R."/>
            <person name="Hundley H."/>
            <person name="Na H."/>
            <person name="Barry K."/>
            <person name="Grigoriev I.V."/>
            <person name="Stajich J.E."/>
            <person name="Kennedy P.G."/>
        </authorList>
    </citation>
    <scope>NUCLEOTIDE SEQUENCE</scope>
    <source>
        <strain evidence="1">MN1</strain>
    </source>
</reference>
<dbReference type="RefSeq" id="XP_041186487.1">
    <property type="nucleotide sequence ID" value="XM_041333644.1"/>
</dbReference>
<dbReference type="AlphaFoldDB" id="A0A9P7J524"/>